<evidence type="ECO:0000256" key="3">
    <source>
        <dbReference type="ARBA" id="ARBA00022989"/>
    </source>
</evidence>
<feature type="domain" description="Late embryogenesis abundant protein LEA-2 subgroup" evidence="6">
    <location>
        <begin position="78"/>
        <end position="181"/>
    </location>
</feature>
<dbReference type="GO" id="GO:0009506">
    <property type="term" value="C:plasmodesma"/>
    <property type="evidence" value="ECO:0007669"/>
    <property type="project" value="TreeGrafter"/>
</dbReference>
<dbReference type="InterPro" id="IPR044839">
    <property type="entry name" value="NDR1-like"/>
</dbReference>
<organism evidence="7 8">
    <name type="scientific">Linum tenue</name>
    <dbReference type="NCBI Taxonomy" id="586396"/>
    <lineage>
        <taxon>Eukaryota</taxon>
        <taxon>Viridiplantae</taxon>
        <taxon>Streptophyta</taxon>
        <taxon>Embryophyta</taxon>
        <taxon>Tracheophyta</taxon>
        <taxon>Spermatophyta</taxon>
        <taxon>Magnoliopsida</taxon>
        <taxon>eudicotyledons</taxon>
        <taxon>Gunneridae</taxon>
        <taxon>Pentapetalae</taxon>
        <taxon>rosids</taxon>
        <taxon>fabids</taxon>
        <taxon>Malpighiales</taxon>
        <taxon>Linaceae</taxon>
        <taxon>Linum</taxon>
    </lineage>
</organism>
<keyword evidence="4 5" id="KW-0472">Membrane</keyword>
<evidence type="ECO:0000313" key="8">
    <source>
        <dbReference type="Proteomes" id="UP001154282"/>
    </source>
</evidence>
<evidence type="ECO:0000256" key="1">
    <source>
        <dbReference type="ARBA" id="ARBA00004167"/>
    </source>
</evidence>
<reference evidence="7" key="1">
    <citation type="submission" date="2022-08" db="EMBL/GenBank/DDBJ databases">
        <authorList>
            <person name="Gutierrez-Valencia J."/>
        </authorList>
    </citation>
    <scope>NUCLEOTIDE SEQUENCE</scope>
</reference>
<keyword evidence="3 5" id="KW-1133">Transmembrane helix</keyword>
<proteinExistence type="predicted"/>
<dbReference type="EMBL" id="CAMGYJ010000009">
    <property type="protein sequence ID" value="CAI0544058.1"/>
    <property type="molecule type" value="Genomic_DNA"/>
</dbReference>
<dbReference type="Pfam" id="PF03168">
    <property type="entry name" value="LEA_2"/>
    <property type="match status" value="1"/>
</dbReference>
<keyword evidence="2 5" id="KW-0812">Transmembrane</keyword>
<evidence type="ECO:0000256" key="4">
    <source>
        <dbReference type="ARBA" id="ARBA00023136"/>
    </source>
</evidence>
<dbReference type="Proteomes" id="UP001154282">
    <property type="component" value="Unassembled WGS sequence"/>
</dbReference>
<dbReference type="InterPro" id="IPR004864">
    <property type="entry name" value="LEA_2"/>
</dbReference>
<dbReference type="GO" id="GO:0098542">
    <property type="term" value="P:defense response to other organism"/>
    <property type="evidence" value="ECO:0007669"/>
    <property type="project" value="InterPro"/>
</dbReference>
<evidence type="ECO:0000256" key="5">
    <source>
        <dbReference type="SAM" id="Phobius"/>
    </source>
</evidence>
<comment type="caution">
    <text evidence="7">The sequence shown here is derived from an EMBL/GenBank/DDBJ whole genome shotgun (WGS) entry which is preliminary data.</text>
</comment>
<name>A0AAV0QFQ6_9ROSI</name>
<feature type="transmembrane region" description="Helical" evidence="5">
    <location>
        <begin position="25"/>
        <end position="45"/>
    </location>
</feature>
<dbReference type="AlphaFoldDB" id="A0AAV0QFQ6"/>
<keyword evidence="8" id="KW-1185">Reference proteome</keyword>
<evidence type="ECO:0000313" key="7">
    <source>
        <dbReference type="EMBL" id="CAI0544058.1"/>
    </source>
</evidence>
<gene>
    <name evidence="7" type="ORF">LITE_LOCUS43049</name>
</gene>
<protein>
    <recommendedName>
        <fullName evidence="6">Late embryogenesis abundant protein LEA-2 subgroup domain-containing protein</fullName>
    </recommendedName>
</protein>
<dbReference type="PANTHER" id="PTHR31415">
    <property type="entry name" value="OS05G0367900 PROTEIN"/>
    <property type="match status" value="1"/>
</dbReference>
<dbReference type="PANTHER" id="PTHR31415:SF166">
    <property type="entry name" value="LATE EMBRYOGENESIS ABUNDANT (LEA) HYDROXYPROLINE-RICH GLYCOPROTEIN FAMILY"/>
    <property type="match status" value="1"/>
</dbReference>
<accession>A0AAV0QFQ6</accession>
<dbReference type="GO" id="GO:0005886">
    <property type="term" value="C:plasma membrane"/>
    <property type="evidence" value="ECO:0007669"/>
    <property type="project" value="TreeGrafter"/>
</dbReference>
<comment type="subcellular location">
    <subcellularLocation>
        <location evidence="1">Membrane</location>
        <topology evidence="1">Single-pass membrane protein</topology>
    </subcellularLocation>
</comment>
<evidence type="ECO:0000259" key="6">
    <source>
        <dbReference type="Pfam" id="PF03168"/>
    </source>
</evidence>
<sequence length="237" mass="25330">MKDGRGSHKLSHVIADMSAAKSYTLIALAVVTILSLAILATWLVLLPQKPTFALQDATLYAFKLTNSNLFLTTTFQVTLSSRNPNRRVGVDYTRLGVYATYRNQQITNSTVLPQSYLGTKDMTVWSPFLSGVDVAISPNWVEGVRLDVEAGDVIVDVKVYGRLRWKVGSWLSGTYHLAVNCPVYLKMAGRAAEEGGNGAGAGAGGGGGGDWVAVIGGVRGGVRYDELDQGCNVVVST</sequence>
<evidence type="ECO:0000256" key="2">
    <source>
        <dbReference type="ARBA" id="ARBA00022692"/>
    </source>
</evidence>